<comment type="similarity">
    <text evidence="7">Belongs to the WD repeat SMU1 family.</text>
</comment>
<comment type="subcellular location">
    <subcellularLocation>
        <location evidence="1">Nucleus speckle</location>
    </subcellularLocation>
</comment>
<dbReference type="GO" id="GO:0016607">
    <property type="term" value="C:nuclear speck"/>
    <property type="evidence" value="ECO:0007669"/>
    <property type="project" value="UniProtKB-SubCell"/>
</dbReference>
<keyword evidence="13" id="KW-1185">Reference proteome</keyword>
<evidence type="ECO:0000256" key="2">
    <source>
        <dbReference type="ARBA" id="ARBA00022574"/>
    </source>
</evidence>
<dbReference type="SMART" id="SM00320">
    <property type="entry name" value="WD40"/>
    <property type="match status" value="5"/>
</dbReference>
<reference evidence="12 13" key="1">
    <citation type="journal article" date="2018" name="Genome Biol. Evol.">
        <title>Multiple Roots of Fruiting Body Formation in Amoebozoa.</title>
        <authorList>
            <person name="Hillmann F."/>
            <person name="Forbes G."/>
            <person name="Novohradska S."/>
            <person name="Ferling I."/>
            <person name="Riege K."/>
            <person name="Groth M."/>
            <person name="Westermann M."/>
            <person name="Marz M."/>
            <person name="Spaller T."/>
            <person name="Winckler T."/>
            <person name="Schaap P."/>
            <person name="Glockner G."/>
        </authorList>
    </citation>
    <scope>NUCLEOTIDE SEQUENCE [LARGE SCALE GENOMIC DNA]</scope>
    <source>
        <strain evidence="12 13">Jena</strain>
    </source>
</reference>
<gene>
    <name evidence="12" type="ORF">PROFUN_15972</name>
</gene>
<dbReference type="PRINTS" id="PR00320">
    <property type="entry name" value="GPROTEINBRPT"/>
</dbReference>
<evidence type="ECO:0000256" key="1">
    <source>
        <dbReference type="ARBA" id="ARBA00004324"/>
    </source>
</evidence>
<feature type="region of interest" description="Disordered" evidence="10">
    <location>
        <begin position="104"/>
        <end position="129"/>
    </location>
</feature>
<dbReference type="InterPro" id="IPR006595">
    <property type="entry name" value="CTLH_C"/>
</dbReference>
<dbReference type="GO" id="GO:0000398">
    <property type="term" value="P:mRNA splicing, via spliceosome"/>
    <property type="evidence" value="ECO:0007669"/>
    <property type="project" value="InterPro"/>
</dbReference>
<evidence type="ECO:0000256" key="8">
    <source>
        <dbReference type="ARBA" id="ARBA00026184"/>
    </source>
</evidence>
<feature type="repeat" description="WD" evidence="9">
    <location>
        <begin position="287"/>
        <end position="328"/>
    </location>
</feature>
<dbReference type="SUPFAM" id="SSF50978">
    <property type="entry name" value="WD40 repeat-like"/>
    <property type="match status" value="1"/>
</dbReference>
<dbReference type="CDD" id="cd00200">
    <property type="entry name" value="WD40"/>
    <property type="match status" value="1"/>
</dbReference>
<dbReference type="InterPro" id="IPR045184">
    <property type="entry name" value="SMU1"/>
</dbReference>
<feature type="compositionally biased region" description="Polar residues" evidence="10">
    <location>
        <begin position="112"/>
        <end position="129"/>
    </location>
</feature>
<keyword evidence="4" id="KW-0677">Repeat</keyword>
<dbReference type="EMBL" id="MDYQ01000413">
    <property type="protein sequence ID" value="PRP75182.1"/>
    <property type="molecule type" value="Genomic_DNA"/>
</dbReference>
<dbReference type="InterPro" id="IPR001680">
    <property type="entry name" value="WD40_rpt"/>
</dbReference>
<dbReference type="InterPro" id="IPR006594">
    <property type="entry name" value="LisH"/>
</dbReference>
<keyword evidence="3" id="KW-0507">mRNA processing</keyword>
<dbReference type="SMART" id="SM00668">
    <property type="entry name" value="CTLH"/>
    <property type="match status" value="1"/>
</dbReference>
<feature type="repeat" description="WD" evidence="9">
    <location>
        <begin position="248"/>
        <end position="277"/>
    </location>
</feature>
<dbReference type="FunCoup" id="A0A2P6MTZ5">
    <property type="interactions" value="705"/>
</dbReference>
<evidence type="ECO:0000259" key="11">
    <source>
        <dbReference type="PROSITE" id="PS50897"/>
    </source>
</evidence>
<dbReference type="InterPro" id="IPR015943">
    <property type="entry name" value="WD40/YVTN_repeat-like_dom_sf"/>
</dbReference>
<proteinExistence type="inferred from homology"/>
<evidence type="ECO:0000256" key="5">
    <source>
        <dbReference type="ARBA" id="ARBA00023187"/>
    </source>
</evidence>
<organism evidence="12 13">
    <name type="scientific">Planoprotostelium fungivorum</name>
    <dbReference type="NCBI Taxonomy" id="1890364"/>
    <lineage>
        <taxon>Eukaryota</taxon>
        <taxon>Amoebozoa</taxon>
        <taxon>Evosea</taxon>
        <taxon>Variosea</taxon>
        <taxon>Cavosteliida</taxon>
        <taxon>Cavosteliaceae</taxon>
        <taxon>Planoprotostelium</taxon>
    </lineage>
</organism>
<keyword evidence="5" id="KW-0508">mRNA splicing</keyword>
<dbReference type="InterPro" id="IPR020472">
    <property type="entry name" value="WD40_PAC1"/>
</dbReference>
<dbReference type="SMART" id="SM00667">
    <property type="entry name" value="LisH"/>
    <property type="match status" value="1"/>
</dbReference>
<sequence length="690" mass="77334">MSSETVEIDAGDVIRLMLQFCKENGLTRTLRVMQEESQVPLNIVDNLGSLINHVNTGNWDQVIQAISSLKLPTTLLEDIFEQIVLELLEAGEVDTAKMIIRSGQSGGGYNGEDNTSAFSSVGPMTSMRSQRPEKYLRLQRLSQKQNFDTFDGYEGVNRDKRRALIANALQEQIVVVPPGRLMTVLSQSLKYQQSQGSLPSGGRFDLFRGIKPAKAIENETWPSLLDKTIKNADDIQFGDKSHPEVARFSPDGNYLVTGSVDGFVEVWNWVTGKLVKDVLKYQAQDQFMMHDDAILCLAFTSDSVNLASGSQDGKIKVWQISTGKCLVKFEQAHSQGVTCVQFAKDNTQLLSGSFDATIRIHGLKSGKTLKIFRGHSSFVNDCIFSLDNTKIYSASSDSTVKVWDTKTTECIDTFSPAIAPILHKDGKVTQQGEKKIKDIAVNTLCLNPKNKDQIVVCNRSPTLYVLNQKGQVVERYETDKMTGERDFITCLYSPKGDYLFAISEDRHLYCFNTLNRYMEHSLKAHEKDVIGFCHHPINSMMFVTIEIYLGNSISEQQIPFLSRIEQWNDCSLNPADHKHQYGREGKAPIARVKPIKVKQPHSLERSDVSYVNLSRLERTLTVYNEVGPSVFILGLMSDSSHNKVQDNRAVNVPEESLRDACTPFGQRTSHSSAHQPLSDAILNQQQHNCM</sequence>
<evidence type="ECO:0000256" key="7">
    <source>
        <dbReference type="ARBA" id="ARBA00025801"/>
    </source>
</evidence>
<evidence type="ECO:0000313" key="13">
    <source>
        <dbReference type="Proteomes" id="UP000241769"/>
    </source>
</evidence>
<dbReference type="Gene3D" id="2.130.10.10">
    <property type="entry name" value="YVTN repeat-like/Quinoprotein amine dehydrogenase"/>
    <property type="match status" value="1"/>
</dbReference>
<evidence type="ECO:0000256" key="10">
    <source>
        <dbReference type="SAM" id="MobiDB-lite"/>
    </source>
</evidence>
<evidence type="ECO:0000313" key="12">
    <source>
        <dbReference type="EMBL" id="PRP75182.1"/>
    </source>
</evidence>
<dbReference type="Pfam" id="PF00400">
    <property type="entry name" value="WD40"/>
    <property type="match status" value="4"/>
</dbReference>
<dbReference type="Pfam" id="PF17814">
    <property type="entry name" value="LisH_TPL"/>
    <property type="match status" value="1"/>
</dbReference>
<dbReference type="InParanoid" id="A0A2P6MTZ5"/>
<comment type="caution">
    <text evidence="12">The sequence shown here is derived from an EMBL/GenBank/DDBJ whole genome shotgun (WGS) entry which is preliminary data.</text>
</comment>
<evidence type="ECO:0000256" key="9">
    <source>
        <dbReference type="PROSITE-ProRule" id="PRU00221"/>
    </source>
</evidence>
<dbReference type="InterPro" id="IPR054532">
    <property type="entry name" value="TPL_SMU1_LisH-like"/>
</dbReference>
<dbReference type="InterPro" id="IPR036322">
    <property type="entry name" value="WD40_repeat_dom_sf"/>
</dbReference>
<dbReference type="InterPro" id="IPR019775">
    <property type="entry name" value="WD40_repeat_CS"/>
</dbReference>
<evidence type="ECO:0000256" key="3">
    <source>
        <dbReference type="ARBA" id="ARBA00022664"/>
    </source>
</evidence>
<name>A0A2P6MTZ5_9EUKA</name>
<dbReference type="STRING" id="1890364.A0A2P6MTZ5"/>
<evidence type="ECO:0000256" key="6">
    <source>
        <dbReference type="ARBA" id="ARBA00023242"/>
    </source>
</evidence>
<keyword evidence="2 9" id="KW-0853">WD repeat</keyword>
<feature type="repeat" description="WD" evidence="9">
    <location>
        <begin position="372"/>
        <end position="413"/>
    </location>
</feature>
<dbReference type="AlphaFoldDB" id="A0A2P6MTZ5"/>
<dbReference type="PROSITE" id="PS50294">
    <property type="entry name" value="WD_REPEATS_REGION"/>
    <property type="match status" value="3"/>
</dbReference>
<evidence type="ECO:0000256" key="4">
    <source>
        <dbReference type="ARBA" id="ARBA00022737"/>
    </source>
</evidence>
<dbReference type="PROSITE" id="PS50082">
    <property type="entry name" value="WD_REPEATS_2"/>
    <property type="match status" value="4"/>
</dbReference>
<dbReference type="OrthoDB" id="538223at2759"/>
<feature type="repeat" description="WD" evidence="9">
    <location>
        <begin position="330"/>
        <end position="371"/>
    </location>
</feature>
<protein>
    <recommendedName>
        <fullName evidence="8">WD40 repeat-containing protein SMU1</fullName>
    </recommendedName>
</protein>
<dbReference type="PROSITE" id="PS50896">
    <property type="entry name" value="LISH"/>
    <property type="match status" value="1"/>
</dbReference>
<dbReference type="PROSITE" id="PS50897">
    <property type="entry name" value="CTLH"/>
    <property type="match status" value="1"/>
</dbReference>
<keyword evidence="6" id="KW-0539">Nucleus</keyword>
<feature type="domain" description="CTLH" evidence="11">
    <location>
        <begin position="43"/>
        <end position="95"/>
    </location>
</feature>
<dbReference type="Proteomes" id="UP000241769">
    <property type="component" value="Unassembled WGS sequence"/>
</dbReference>
<dbReference type="PANTHER" id="PTHR22848">
    <property type="entry name" value="WD40 REPEAT PROTEIN"/>
    <property type="match status" value="1"/>
</dbReference>
<dbReference type="PROSITE" id="PS00678">
    <property type="entry name" value="WD_REPEATS_1"/>
    <property type="match status" value="1"/>
</dbReference>
<accession>A0A2P6MTZ5</accession>